<evidence type="ECO:0000313" key="3">
    <source>
        <dbReference type="EMBL" id="MCZ4244353.1"/>
    </source>
</evidence>
<evidence type="ECO:0000313" key="4">
    <source>
        <dbReference type="Proteomes" id="UP001144347"/>
    </source>
</evidence>
<keyword evidence="1" id="KW-0472">Membrane</keyword>
<evidence type="ECO:0000256" key="1">
    <source>
        <dbReference type="SAM" id="Phobius"/>
    </source>
</evidence>
<name>A0ABT4LB34_9SPHI</name>
<dbReference type="Proteomes" id="UP001144347">
    <property type="component" value="Unassembled WGS sequence"/>
</dbReference>
<keyword evidence="1" id="KW-1133">Transmembrane helix</keyword>
<feature type="domain" description="MacB-like periplasmic core" evidence="2">
    <location>
        <begin position="21"/>
        <end position="157"/>
    </location>
</feature>
<dbReference type="EMBL" id="JAPWGM010000003">
    <property type="protein sequence ID" value="MCZ4244353.1"/>
    <property type="molecule type" value="Genomic_DNA"/>
</dbReference>
<sequence length="160" mass="18433">MFKLNLKIAFRNLFKNKIYAAINIGGLALGLTAFVLLLLYINHEESYDKWSPDLNNIYQVREKHDMFTPDNKEHYQDLVDSRMAALLKDKMPQVQVVTKVTPDWDFIKGFSVKLPHANPVMVSKMKDSDSSFFQVFTYKFLQGDRQSALSKPKSVVLNIA</sequence>
<proteinExistence type="predicted"/>
<gene>
    <name evidence="3" type="ORF">O0955_10095</name>
</gene>
<dbReference type="InterPro" id="IPR025857">
    <property type="entry name" value="MacB_PCD"/>
</dbReference>
<reference evidence="3" key="1">
    <citation type="submission" date="2022-12" db="EMBL/GenBank/DDBJ databases">
        <title>Genome sequence of HCMS5-2.</title>
        <authorList>
            <person name="Woo H."/>
        </authorList>
    </citation>
    <scope>NUCLEOTIDE SEQUENCE</scope>
    <source>
        <strain evidence="3">HCMS5-2</strain>
    </source>
</reference>
<evidence type="ECO:0000259" key="2">
    <source>
        <dbReference type="Pfam" id="PF12704"/>
    </source>
</evidence>
<keyword evidence="4" id="KW-1185">Reference proteome</keyword>
<dbReference type="RefSeq" id="WP_269427422.1">
    <property type="nucleotide sequence ID" value="NZ_JAPWGM010000003.1"/>
</dbReference>
<dbReference type="Pfam" id="PF12704">
    <property type="entry name" value="MacB_PCD"/>
    <property type="match status" value="1"/>
</dbReference>
<feature type="transmembrane region" description="Helical" evidence="1">
    <location>
        <begin position="20"/>
        <end position="41"/>
    </location>
</feature>
<protein>
    <submittedName>
        <fullName evidence="3">ABC transporter permease</fullName>
    </submittedName>
</protein>
<comment type="caution">
    <text evidence="3">The sequence shown here is derived from an EMBL/GenBank/DDBJ whole genome shotgun (WGS) entry which is preliminary data.</text>
</comment>
<organism evidence="3 4">
    <name type="scientific">Pedobacter punctiformis</name>
    <dbReference type="NCBI Taxonomy" id="3004097"/>
    <lineage>
        <taxon>Bacteria</taxon>
        <taxon>Pseudomonadati</taxon>
        <taxon>Bacteroidota</taxon>
        <taxon>Sphingobacteriia</taxon>
        <taxon>Sphingobacteriales</taxon>
        <taxon>Sphingobacteriaceae</taxon>
        <taxon>Pedobacter</taxon>
    </lineage>
</organism>
<accession>A0ABT4LB34</accession>
<keyword evidence="1" id="KW-0812">Transmembrane</keyword>